<dbReference type="AlphaFoldDB" id="A0A2G9FV86"/>
<gene>
    <name evidence="2" type="ORF">CDL12_30547</name>
</gene>
<proteinExistence type="predicted"/>
<evidence type="ECO:0000256" key="1">
    <source>
        <dbReference type="SAM" id="MobiDB-lite"/>
    </source>
</evidence>
<accession>A0A2G9FV86</accession>
<reference evidence="3" key="1">
    <citation type="journal article" date="2018" name="Gigascience">
        <title>Genome assembly of the Pink Ipe (Handroanthus impetiginosus, Bignoniaceae), a highly valued, ecologically keystone Neotropical timber forest tree.</title>
        <authorList>
            <person name="Silva-Junior O.B."/>
            <person name="Grattapaglia D."/>
            <person name="Novaes E."/>
            <person name="Collevatti R.G."/>
        </authorList>
    </citation>
    <scope>NUCLEOTIDE SEQUENCE [LARGE SCALE GENOMIC DNA]</scope>
    <source>
        <strain evidence="3">cv. UFG-1</strain>
    </source>
</reference>
<dbReference type="EMBL" id="NKXS01012470">
    <property type="protein sequence ID" value="PIM96992.1"/>
    <property type="molecule type" value="Genomic_DNA"/>
</dbReference>
<dbReference type="Proteomes" id="UP000231279">
    <property type="component" value="Unassembled WGS sequence"/>
</dbReference>
<feature type="region of interest" description="Disordered" evidence="1">
    <location>
        <begin position="196"/>
        <end position="222"/>
    </location>
</feature>
<protein>
    <submittedName>
        <fullName evidence="2">Uncharacterized protein</fullName>
    </submittedName>
</protein>
<organism evidence="2 3">
    <name type="scientific">Handroanthus impetiginosus</name>
    <dbReference type="NCBI Taxonomy" id="429701"/>
    <lineage>
        <taxon>Eukaryota</taxon>
        <taxon>Viridiplantae</taxon>
        <taxon>Streptophyta</taxon>
        <taxon>Embryophyta</taxon>
        <taxon>Tracheophyta</taxon>
        <taxon>Spermatophyta</taxon>
        <taxon>Magnoliopsida</taxon>
        <taxon>eudicotyledons</taxon>
        <taxon>Gunneridae</taxon>
        <taxon>Pentapetalae</taxon>
        <taxon>asterids</taxon>
        <taxon>lamiids</taxon>
        <taxon>Lamiales</taxon>
        <taxon>Bignoniaceae</taxon>
        <taxon>Crescentiina</taxon>
        <taxon>Tabebuia alliance</taxon>
        <taxon>Handroanthus</taxon>
    </lineage>
</organism>
<feature type="compositionally biased region" description="Low complexity" evidence="1">
    <location>
        <begin position="202"/>
        <end position="212"/>
    </location>
</feature>
<evidence type="ECO:0000313" key="3">
    <source>
        <dbReference type="Proteomes" id="UP000231279"/>
    </source>
</evidence>
<name>A0A2G9FV86_9LAMI</name>
<comment type="caution">
    <text evidence="2">The sequence shown here is derived from an EMBL/GenBank/DDBJ whole genome shotgun (WGS) entry which is preliminary data.</text>
</comment>
<evidence type="ECO:0000313" key="2">
    <source>
        <dbReference type="EMBL" id="PIM96992.1"/>
    </source>
</evidence>
<sequence>MGQRFAFSVTDFNIALGFVTAESARSHDYLNSCCDFSADFEPVSLYRSWTQNSSLRYNPSTSKDTYIVDAALKCVHRFLAYSFSGRKDSASVLSKAEFFFLWCMSRSIKVNLGCWLATQFGSVAANKRPLILGSLITHLAVQLHLISLEAHDLHLACEMQPLDMTCLLGMGLVGQHNGEFHFCPPGPLVPRKARVVHDRGATSSDSPSPTSSFDEDTARSTTVRLRRLEQRLSRMEKNLMAYFHHVGFTPHTPPSP</sequence>
<dbReference type="OrthoDB" id="913124at2759"/>
<keyword evidence="3" id="KW-1185">Reference proteome</keyword>